<comment type="caution">
    <text evidence="1">The sequence shown here is derived from an EMBL/GenBank/DDBJ whole genome shotgun (WGS) entry which is preliminary data.</text>
</comment>
<keyword evidence="2" id="KW-1185">Reference proteome</keyword>
<accession>A0ABQ9Y7N1</accession>
<organism evidence="1 2">
    <name type="scientific">Blattamonas nauphoetae</name>
    <dbReference type="NCBI Taxonomy" id="2049346"/>
    <lineage>
        <taxon>Eukaryota</taxon>
        <taxon>Metamonada</taxon>
        <taxon>Preaxostyla</taxon>
        <taxon>Oxymonadida</taxon>
        <taxon>Blattamonas</taxon>
    </lineage>
</organism>
<evidence type="ECO:0000313" key="2">
    <source>
        <dbReference type="Proteomes" id="UP001281761"/>
    </source>
</evidence>
<sequence>MSERPHLEANKIGLPTTAMSDWRLVLQDSISTDDLRQGCISLFEQVNSGQIMTQIEVIHASRFLKYSGTHMKHRGTQHNKLLETIFPETEPPHTKLTNALITLVCHPSDTLQIAALSFLDAAFSTLSKQFYVLVTTTALLPQLLERLKPHEIPLSGPTNEFHSHIISILDKFFSSSSPKYIEDHLGDQKLASELIDAIFQPSSIYLHYLITAPVCSSDYRSGIALLSTTRLFETDIMNNDFGYIFKGFESFCEEMRRTSFESLAYVFNHPTTKPRSSSNYPQMHSFLRETRTELLEELASILGLESADEAELCLHSDKRNRKPTYAWFKGFERLLGLVGDGRRCFDLGMLAVVDFLSNRPNQLELFFYSEDKFGLKINDTIVSSSPLDAKSLWTLFTPTQTQHAAIILTAFRRFMNHEDSVTFMKYIWNDWFPNFVNAVDPSKL</sequence>
<dbReference type="InterPro" id="IPR016024">
    <property type="entry name" value="ARM-type_fold"/>
</dbReference>
<proteinExistence type="predicted"/>
<evidence type="ECO:0000313" key="1">
    <source>
        <dbReference type="EMBL" id="KAK2959772.1"/>
    </source>
</evidence>
<reference evidence="1 2" key="1">
    <citation type="journal article" date="2022" name="bioRxiv">
        <title>Genomics of Preaxostyla Flagellates Illuminates Evolutionary Transitions and the Path Towards Mitochondrial Loss.</title>
        <authorList>
            <person name="Novak L.V.F."/>
            <person name="Treitli S.C."/>
            <person name="Pyrih J."/>
            <person name="Halakuc P."/>
            <person name="Pipaliya S.V."/>
            <person name="Vacek V."/>
            <person name="Brzon O."/>
            <person name="Soukal P."/>
            <person name="Eme L."/>
            <person name="Dacks J.B."/>
            <person name="Karnkowska A."/>
            <person name="Elias M."/>
            <person name="Hampl V."/>
        </authorList>
    </citation>
    <scope>NUCLEOTIDE SEQUENCE [LARGE SCALE GENOMIC DNA]</scope>
    <source>
        <strain evidence="1">NAU3</strain>
        <tissue evidence="1">Gut</tissue>
    </source>
</reference>
<dbReference type="SUPFAM" id="SSF48371">
    <property type="entry name" value="ARM repeat"/>
    <property type="match status" value="1"/>
</dbReference>
<name>A0ABQ9Y7N1_9EUKA</name>
<dbReference type="Proteomes" id="UP001281761">
    <property type="component" value="Unassembled WGS sequence"/>
</dbReference>
<dbReference type="EMBL" id="JARBJD010000027">
    <property type="protein sequence ID" value="KAK2959772.1"/>
    <property type="molecule type" value="Genomic_DNA"/>
</dbReference>
<protein>
    <submittedName>
        <fullName evidence="1">Uncharacterized protein</fullName>
    </submittedName>
</protein>
<gene>
    <name evidence="1" type="ORF">BLNAU_5261</name>
</gene>